<sequence>MNTLSAQSARIENIEQFIFSSHSGSVHHLGTQMGATVETEQIGEALTHQQQQQQQQQQQPLHQTALVAPHHAPLPAGASGSTASAGSITKTQLPPIRTVIRGVKSPTPHDEDCAQGSGPLAESRQKRQKKPPSINKPDLSDATIQRKYKLALLRLLSLDSFYPSDHSMLDVFRAGNDFPSDVVEIHSAYLLSWSRSWLRYIRNAVLRNTLDNSIQKSRHQLAIQLQQDMNATSDFTLDINIRKVALLRLLYFQWQSENRLGTKSTSMYRDYEARLKEVEALGPEEQKAKWISILDDEERWRQVFLQSAAAAVTSATSGGGGGGVVKGAADTPSSRSV</sequence>
<evidence type="ECO:0000313" key="1">
    <source>
        <dbReference type="EMBL" id="KAJ1675371.1"/>
    </source>
</evidence>
<organism evidence="1 2">
    <name type="scientific">Spiromyces aspiralis</name>
    <dbReference type="NCBI Taxonomy" id="68401"/>
    <lineage>
        <taxon>Eukaryota</taxon>
        <taxon>Fungi</taxon>
        <taxon>Fungi incertae sedis</taxon>
        <taxon>Zoopagomycota</taxon>
        <taxon>Kickxellomycotina</taxon>
        <taxon>Kickxellomycetes</taxon>
        <taxon>Kickxellales</taxon>
        <taxon>Kickxellaceae</taxon>
        <taxon>Spiromyces</taxon>
    </lineage>
</organism>
<protein>
    <submittedName>
        <fullName evidence="1">Uncharacterized protein</fullName>
    </submittedName>
</protein>
<evidence type="ECO:0000313" key="2">
    <source>
        <dbReference type="Proteomes" id="UP001145114"/>
    </source>
</evidence>
<gene>
    <name evidence="1" type="ORF">EV182_001402</name>
</gene>
<proteinExistence type="predicted"/>
<name>A0ACC1HJ71_9FUNG</name>
<keyword evidence="2" id="KW-1185">Reference proteome</keyword>
<dbReference type="Proteomes" id="UP001145114">
    <property type="component" value="Unassembled WGS sequence"/>
</dbReference>
<accession>A0ACC1HJ71</accession>
<comment type="caution">
    <text evidence="1">The sequence shown here is derived from an EMBL/GenBank/DDBJ whole genome shotgun (WGS) entry which is preliminary data.</text>
</comment>
<reference evidence="1" key="1">
    <citation type="submission" date="2022-06" db="EMBL/GenBank/DDBJ databases">
        <title>Phylogenomic reconstructions and comparative analyses of Kickxellomycotina fungi.</title>
        <authorList>
            <person name="Reynolds N.K."/>
            <person name="Stajich J.E."/>
            <person name="Barry K."/>
            <person name="Grigoriev I.V."/>
            <person name="Crous P."/>
            <person name="Smith M.E."/>
        </authorList>
    </citation>
    <scope>NUCLEOTIDE SEQUENCE</scope>
    <source>
        <strain evidence="1">RSA 2271</strain>
    </source>
</reference>
<dbReference type="EMBL" id="JAMZIH010005340">
    <property type="protein sequence ID" value="KAJ1675371.1"/>
    <property type="molecule type" value="Genomic_DNA"/>
</dbReference>